<dbReference type="Proteomes" id="UP001464555">
    <property type="component" value="Unassembled WGS sequence"/>
</dbReference>
<keyword evidence="2" id="KW-1185">Reference proteome</keyword>
<reference evidence="1 2" key="1">
    <citation type="submission" date="2024-04" db="EMBL/GenBank/DDBJ databases">
        <title>Flavobacterium sp. DGU11 16S ribosomal RNA gene Genome sequencing and assembly.</title>
        <authorList>
            <person name="Park S."/>
        </authorList>
    </citation>
    <scope>NUCLEOTIDE SEQUENCE [LARGE SCALE GENOMIC DNA]</scope>
    <source>
        <strain evidence="1 2">DGU11</strain>
    </source>
</reference>
<name>A0ABU9HRT4_9FLAO</name>
<dbReference type="EMBL" id="JBBYHR010000001">
    <property type="protein sequence ID" value="MEL1242881.1"/>
    <property type="molecule type" value="Genomic_DNA"/>
</dbReference>
<comment type="caution">
    <text evidence="1">The sequence shown here is derived from an EMBL/GenBank/DDBJ whole genome shotgun (WGS) entry which is preliminary data.</text>
</comment>
<evidence type="ECO:0000313" key="2">
    <source>
        <dbReference type="Proteomes" id="UP001464555"/>
    </source>
</evidence>
<sequence>MMSKYYFNFNTSYNQFYLEDKEIKSLDSEDLWSGEAFNSRLAMHNGIIAIGTYCYGNVKGEIEILDAPFDILKSYRRGRN</sequence>
<dbReference type="RefSeq" id="WP_341695205.1">
    <property type="nucleotide sequence ID" value="NZ_JBBYHR010000001.1"/>
</dbReference>
<organism evidence="1 2">
    <name type="scientific">Flavobacterium arundinis</name>
    <dbReference type="NCBI Taxonomy" id="3139143"/>
    <lineage>
        <taxon>Bacteria</taxon>
        <taxon>Pseudomonadati</taxon>
        <taxon>Bacteroidota</taxon>
        <taxon>Flavobacteriia</taxon>
        <taxon>Flavobacteriales</taxon>
        <taxon>Flavobacteriaceae</taxon>
        <taxon>Flavobacterium</taxon>
    </lineage>
</organism>
<evidence type="ECO:0000313" key="1">
    <source>
        <dbReference type="EMBL" id="MEL1242881.1"/>
    </source>
</evidence>
<gene>
    <name evidence="1" type="ORF">AAEO56_01295</name>
</gene>
<accession>A0ABU9HRT4</accession>
<protein>
    <submittedName>
        <fullName evidence="1">Uncharacterized protein</fullName>
    </submittedName>
</protein>
<proteinExistence type="predicted"/>